<organism evidence="2 3">
    <name type="scientific">Taibaiella lutea</name>
    <dbReference type="NCBI Taxonomy" id="2608001"/>
    <lineage>
        <taxon>Bacteria</taxon>
        <taxon>Pseudomonadati</taxon>
        <taxon>Bacteroidota</taxon>
        <taxon>Chitinophagia</taxon>
        <taxon>Chitinophagales</taxon>
        <taxon>Chitinophagaceae</taxon>
        <taxon>Taibaiella</taxon>
    </lineage>
</organism>
<accession>A0A5M6CMI1</accession>
<feature type="domain" description="Fungal lipase-type" evidence="1">
    <location>
        <begin position="84"/>
        <end position="238"/>
    </location>
</feature>
<evidence type="ECO:0000313" key="2">
    <source>
        <dbReference type="EMBL" id="KAA5536418.1"/>
    </source>
</evidence>
<dbReference type="Proteomes" id="UP000323632">
    <property type="component" value="Unassembled WGS sequence"/>
</dbReference>
<protein>
    <submittedName>
        <fullName evidence="2">Lipase family protein</fullName>
    </submittedName>
</protein>
<dbReference type="EMBL" id="VWSH01000001">
    <property type="protein sequence ID" value="KAA5536418.1"/>
    <property type="molecule type" value="Genomic_DNA"/>
</dbReference>
<dbReference type="AlphaFoldDB" id="A0A5M6CMI1"/>
<keyword evidence="3" id="KW-1185">Reference proteome</keyword>
<dbReference type="GO" id="GO:0006629">
    <property type="term" value="P:lipid metabolic process"/>
    <property type="evidence" value="ECO:0007669"/>
    <property type="project" value="InterPro"/>
</dbReference>
<comment type="caution">
    <text evidence="2">The sequence shown here is derived from an EMBL/GenBank/DDBJ whole genome shotgun (WGS) entry which is preliminary data.</text>
</comment>
<dbReference type="PANTHER" id="PTHR45856:SF11">
    <property type="entry name" value="FUNGAL LIPASE-LIKE DOMAIN-CONTAINING PROTEIN"/>
    <property type="match status" value="1"/>
</dbReference>
<dbReference type="RefSeq" id="WP_150030989.1">
    <property type="nucleotide sequence ID" value="NZ_VWSH01000001.1"/>
</dbReference>
<dbReference type="InterPro" id="IPR029058">
    <property type="entry name" value="AB_hydrolase_fold"/>
</dbReference>
<dbReference type="Pfam" id="PF01764">
    <property type="entry name" value="Lipase_3"/>
    <property type="match status" value="1"/>
</dbReference>
<sequence length="364" mass="41742">MKSAILCLFACVFLFLNGWSQHLKPGFDKQEYIELLKVNSMFGDSAFRANIPLPANSTFLYRSPVVGLENRWDLYIRKDKVAIISIRGTTASKESWMANFYSAMVPAVGVLHLSNTDSFSYHLADDPKAAVHVGWLLSAAYLSKTILPKIDSLYQSGIKDFIIMGHSQGGAITYLMTAYLYNLQQENILPQDIRFKTYCSAGPKPGNLYFAYDYEKITNGGWAYNVVNTADWVPETPITIQTLHDFNKTNVFAVAPKLMKKQKFPMNWVGKYVFNRLSKPGLKAQRVYEKYLGRYVSKQVQKQLPDLIIPDYYHSTDFVRTGNYVLLYADSTYYKRFPDSESNVFIHHMFQAYLYLSEKLPESH</sequence>
<dbReference type="Gene3D" id="3.40.50.1820">
    <property type="entry name" value="alpha/beta hydrolase"/>
    <property type="match status" value="1"/>
</dbReference>
<dbReference type="PANTHER" id="PTHR45856">
    <property type="entry name" value="ALPHA/BETA-HYDROLASES SUPERFAMILY PROTEIN"/>
    <property type="match status" value="1"/>
</dbReference>
<evidence type="ECO:0000313" key="3">
    <source>
        <dbReference type="Proteomes" id="UP000323632"/>
    </source>
</evidence>
<evidence type="ECO:0000259" key="1">
    <source>
        <dbReference type="Pfam" id="PF01764"/>
    </source>
</evidence>
<name>A0A5M6CMI1_9BACT</name>
<proteinExistence type="predicted"/>
<dbReference type="InterPro" id="IPR051218">
    <property type="entry name" value="Sec_MonoDiacylglyc_Lipase"/>
</dbReference>
<dbReference type="InterPro" id="IPR002921">
    <property type="entry name" value="Fungal_lipase-type"/>
</dbReference>
<gene>
    <name evidence="2" type="ORF">F0919_01760</name>
</gene>
<dbReference type="CDD" id="cd00519">
    <property type="entry name" value="Lipase_3"/>
    <property type="match status" value="1"/>
</dbReference>
<reference evidence="2 3" key="1">
    <citation type="submission" date="2019-09" db="EMBL/GenBank/DDBJ databases">
        <title>Genome sequence and assembly of Taibaiella sp.</title>
        <authorList>
            <person name="Chhetri G."/>
        </authorList>
    </citation>
    <scope>NUCLEOTIDE SEQUENCE [LARGE SCALE GENOMIC DNA]</scope>
    <source>
        <strain evidence="2 3">KVB11</strain>
    </source>
</reference>
<dbReference type="SUPFAM" id="SSF53474">
    <property type="entry name" value="alpha/beta-Hydrolases"/>
    <property type="match status" value="1"/>
</dbReference>